<dbReference type="GO" id="GO:0046513">
    <property type="term" value="P:ceramide biosynthetic process"/>
    <property type="evidence" value="ECO:0007669"/>
    <property type="project" value="TreeGrafter"/>
</dbReference>
<evidence type="ECO:0008006" key="12">
    <source>
        <dbReference type="Google" id="ProtNLM"/>
    </source>
</evidence>
<dbReference type="PANTHER" id="PTHR46187:SF3">
    <property type="entry name" value="ALKALINE CERAMIDASE 3"/>
    <property type="match status" value="1"/>
</dbReference>
<comment type="similarity">
    <text evidence="2">Belongs to the alkaline ceramidase family.</text>
</comment>
<evidence type="ECO:0000256" key="7">
    <source>
        <dbReference type="PIRSR" id="PIRSR608901-1"/>
    </source>
</evidence>
<dbReference type="EMBL" id="MABQ02000004">
    <property type="protein sequence ID" value="PCD38526.1"/>
    <property type="molecule type" value="Genomic_DNA"/>
</dbReference>
<evidence type="ECO:0000256" key="2">
    <source>
        <dbReference type="ARBA" id="ARBA00009780"/>
    </source>
</evidence>
<comment type="cofactor">
    <cofactor evidence="8">
        <name>Zn(2+)</name>
        <dbReference type="ChEBI" id="CHEBI:29105"/>
    </cofactor>
</comment>
<dbReference type="Pfam" id="PF05875">
    <property type="entry name" value="Ceramidase"/>
    <property type="match status" value="1"/>
</dbReference>
<keyword evidence="5 9" id="KW-1133">Transmembrane helix</keyword>
<dbReference type="STRING" id="327505.A0A2H3H923"/>
<name>A0A2H3H923_FUSOX</name>
<evidence type="ECO:0000313" key="11">
    <source>
        <dbReference type="Proteomes" id="UP000219602"/>
    </source>
</evidence>
<dbReference type="GO" id="GO:0005789">
    <property type="term" value="C:endoplasmic reticulum membrane"/>
    <property type="evidence" value="ECO:0007669"/>
    <property type="project" value="TreeGrafter"/>
</dbReference>
<dbReference type="GO" id="GO:0046514">
    <property type="term" value="P:ceramide catabolic process"/>
    <property type="evidence" value="ECO:0007669"/>
    <property type="project" value="TreeGrafter"/>
</dbReference>
<organism evidence="10 11">
    <name type="scientific">Fusarium oxysporum f. sp. radicis-cucumerinum</name>
    <dbReference type="NCBI Taxonomy" id="327505"/>
    <lineage>
        <taxon>Eukaryota</taxon>
        <taxon>Fungi</taxon>
        <taxon>Dikarya</taxon>
        <taxon>Ascomycota</taxon>
        <taxon>Pezizomycotina</taxon>
        <taxon>Sordariomycetes</taxon>
        <taxon>Hypocreomycetidae</taxon>
        <taxon>Hypocreales</taxon>
        <taxon>Nectriaceae</taxon>
        <taxon>Fusarium</taxon>
        <taxon>Fusarium oxysporum species complex</taxon>
    </lineage>
</organism>
<evidence type="ECO:0000256" key="1">
    <source>
        <dbReference type="ARBA" id="ARBA00004141"/>
    </source>
</evidence>
<reference evidence="10 11" key="2">
    <citation type="journal article" date="2017" name="Sci. Rep.">
        <title>A mobile pathogenicity chromosome in Fusarium oxysporum for infection of multiple cucurbit species.</title>
        <authorList>
            <person name="van Dam P."/>
            <person name="Fokkens L."/>
            <person name="Ayukawa Y."/>
            <person name="van der Gragt M."/>
            <person name="Ter Horst A."/>
            <person name="Brankovics B."/>
            <person name="Houterman P.M."/>
            <person name="Arie T."/>
            <person name="Rep M."/>
        </authorList>
    </citation>
    <scope>NUCLEOTIDE SEQUENCE [LARGE SCALE GENOMIC DNA]</scope>
    <source>
        <strain evidence="10 11">Forc016</strain>
    </source>
</reference>
<keyword evidence="6 9" id="KW-0472">Membrane</keyword>
<feature type="transmembrane region" description="Helical" evidence="9">
    <location>
        <begin position="123"/>
        <end position="145"/>
    </location>
</feature>
<accession>A0A2H3H923</accession>
<dbReference type="GO" id="GO:0046872">
    <property type="term" value="F:metal ion binding"/>
    <property type="evidence" value="ECO:0007669"/>
    <property type="project" value="UniProtKB-KW"/>
</dbReference>
<proteinExistence type="inferred from homology"/>
<dbReference type="Proteomes" id="UP000219602">
    <property type="component" value="Chromosome 5"/>
</dbReference>
<keyword evidence="7" id="KW-0106">Calcium</keyword>
<evidence type="ECO:0000313" key="10">
    <source>
        <dbReference type="EMBL" id="PCD38526.1"/>
    </source>
</evidence>
<feature type="binding site" evidence="7">
    <location>
        <position position="41"/>
    </location>
    <ligand>
        <name>Ca(2+)</name>
        <dbReference type="ChEBI" id="CHEBI:29108"/>
    </ligand>
</feature>
<dbReference type="GO" id="GO:0016811">
    <property type="term" value="F:hydrolase activity, acting on carbon-nitrogen (but not peptide) bonds, in linear amides"/>
    <property type="evidence" value="ECO:0007669"/>
    <property type="project" value="InterPro"/>
</dbReference>
<dbReference type="PANTHER" id="PTHR46187">
    <property type="entry name" value="ALKALINE CERAMIDASE 3"/>
    <property type="match status" value="1"/>
</dbReference>
<feature type="binding site" evidence="7">
    <location>
        <position position="30"/>
    </location>
    <ligand>
        <name>Ca(2+)</name>
        <dbReference type="ChEBI" id="CHEBI:29108"/>
    </ligand>
</feature>
<feature type="binding site" evidence="8">
    <location>
        <position position="258"/>
    </location>
    <ligand>
        <name>Zn(2+)</name>
        <dbReference type="ChEBI" id="CHEBI:29105"/>
        <note>catalytic</note>
    </ligand>
</feature>
<feature type="transmembrane region" description="Helical" evidence="9">
    <location>
        <begin position="70"/>
        <end position="92"/>
    </location>
</feature>
<evidence type="ECO:0000256" key="9">
    <source>
        <dbReference type="SAM" id="Phobius"/>
    </source>
</evidence>
<evidence type="ECO:0000256" key="4">
    <source>
        <dbReference type="ARBA" id="ARBA00022801"/>
    </source>
</evidence>
<protein>
    <recommendedName>
        <fullName evidence="12">Alkaline ceramidase 3</fullName>
    </recommendedName>
</protein>
<evidence type="ECO:0000256" key="3">
    <source>
        <dbReference type="ARBA" id="ARBA00022692"/>
    </source>
</evidence>
<sequence>MFEKLSLRIPYPPPQEGFWGQPTSTLNWCEEDYVISHYAAEITNTLTNLLFMALGVQGVRTCLKYEHDMVFVIAYLGYLLVGCGSFAFHATLSYPMQLVDELSMIYTTSILCYAIFTHDRSRLFSILLGIGLVVLSISITAYYHYIQDPSFHQNAFTILFLATVFRSLYTMEAILRPTLSDKYANNSRRTSLSDKEALYSSIRIDQAIIREMRWIVAMGFITCAAGIAAWTLDNLRCGDFVQWRHRVGLPWGILLEGHGWWHLMTGLGVNYFITWGIWLRHCLNGLQEQYILHWPHKLFSLPVVVPSPEHARYLKLQHVENDALGGTGLEKKQL</sequence>
<evidence type="ECO:0000256" key="8">
    <source>
        <dbReference type="PIRSR" id="PIRSR608901-2"/>
    </source>
</evidence>
<gene>
    <name evidence="10" type="ORF">AU210_006998</name>
</gene>
<keyword evidence="8" id="KW-0862">Zinc</keyword>
<evidence type="ECO:0000256" key="6">
    <source>
        <dbReference type="ARBA" id="ARBA00023136"/>
    </source>
</evidence>
<feature type="transmembrane region" description="Helical" evidence="9">
    <location>
        <begin position="98"/>
        <end position="116"/>
    </location>
</feature>
<feature type="binding site" evidence="8">
    <location>
        <position position="262"/>
    </location>
    <ligand>
        <name>Zn(2+)</name>
        <dbReference type="ChEBI" id="CHEBI:29105"/>
        <note>catalytic</note>
    </ligand>
</feature>
<feature type="binding site" evidence="7">
    <location>
        <position position="28"/>
    </location>
    <ligand>
        <name>Ca(2+)</name>
        <dbReference type="ChEBI" id="CHEBI:29108"/>
    </ligand>
</feature>
<keyword evidence="3 9" id="KW-0812">Transmembrane</keyword>
<comment type="subcellular location">
    <subcellularLocation>
        <location evidence="1">Membrane</location>
        <topology evidence="1">Multi-pass membrane protein</topology>
    </subcellularLocation>
</comment>
<keyword evidence="7" id="KW-0479">Metal-binding</keyword>
<reference evidence="10 11" key="1">
    <citation type="journal article" date="2016" name="Environ. Microbiol.">
        <title>Effector profiles distinguish formae speciales of Fusarium oxysporum.</title>
        <authorList>
            <person name="van Dam P."/>
            <person name="Fokkens L."/>
            <person name="Schmidt S.M."/>
            <person name="Linmans J.H."/>
            <person name="Kistler H.C."/>
            <person name="Ma L.J."/>
            <person name="Rep M."/>
        </authorList>
    </citation>
    <scope>NUCLEOTIDE SEQUENCE [LARGE SCALE GENOMIC DNA]</scope>
    <source>
        <strain evidence="10 11">Forc016</strain>
    </source>
</reference>
<feature type="transmembrane region" description="Helical" evidence="9">
    <location>
        <begin position="259"/>
        <end position="279"/>
    </location>
</feature>
<comment type="caution">
    <text evidence="10">The sequence shown here is derived from an EMBL/GenBank/DDBJ whole genome shotgun (WGS) entry which is preliminary data.</text>
</comment>
<dbReference type="InterPro" id="IPR008901">
    <property type="entry name" value="ACER"/>
</dbReference>
<feature type="transmembrane region" description="Helical" evidence="9">
    <location>
        <begin position="151"/>
        <end position="169"/>
    </location>
</feature>
<feature type="transmembrane region" description="Helical" evidence="9">
    <location>
        <begin position="212"/>
        <end position="232"/>
    </location>
</feature>
<keyword evidence="4" id="KW-0378">Hydrolase</keyword>
<dbReference type="AlphaFoldDB" id="A0A2H3H923"/>
<feature type="binding site" evidence="8">
    <location>
        <position position="89"/>
    </location>
    <ligand>
        <name>Zn(2+)</name>
        <dbReference type="ChEBI" id="CHEBI:29105"/>
        <note>catalytic</note>
    </ligand>
</feature>
<evidence type="ECO:0000256" key="5">
    <source>
        <dbReference type="ARBA" id="ARBA00022989"/>
    </source>
</evidence>